<dbReference type="AlphaFoldDB" id="A0A7W7ZMX8"/>
<sequence>MRKNNPSDADAMSDFFLPLNVGKAVVVRRIIPTLNPPDGYPAFGPFVPADFLHTFQ</sequence>
<gene>
    <name evidence="1" type="ORF">HDF15_000998</name>
</gene>
<proteinExistence type="predicted"/>
<reference evidence="1 2" key="1">
    <citation type="submission" date="2020-08" db="EMBL/GenBank/DDBJ databases">
        <title>Genomic Encyclopedia of Type Strains, Phase IV (KMG-V): Genome sequencing to study the core and pangenomes of soil and plant-associated prokaryotes.</title>
        <authorList>
            <person name="Whitman W."/>
        </authorList>
    </citation>
    <scope>NUCLEOTIDE SEQUENCE [LARGE SCALE GENOMIC DNA]</scope>
    <source>
        <strain evidence="1 2">X5P3</strain>
    </source>
</reference>
<dbReference type="Proteomes" id="UP000584867">
    <property type="component" value="Unassembled WGS sequence"/>
</dbReference>
<comment type="caution">
    <text evidence="1">The sequence shown here is derived from an EMBL/GenBank/DDBJ whole genome shotgun (WGS) entry which is preliminary data.</text>
</comment>
<name>A0A7W7ZMX8_9BACT</name>
<protein>
    <submittedName>
        <fullName evidence="1">Uncharacterized protein</fullName>
    </submittedName>
</protein>
<evidence type="ECO:0000313" key="1">
    <source>
        <dbReference type="EMBL" id="MBB5062668.1"/>
    </source>
</evidence>
<evidence type="ECO:0000313" key="2">
    <source>
        <dbReference type="Proteomes" id="UP000584867"/>
    </source>
</evidence>
<organism evidence="1 2">
    <name type="scientific">Granulicella mallensis</name>
    <dbReference type="NCBI Taxonomy" id="940614"/>
    <lineage>
        <taxon>Bacteria</taxon>
        <taxon>Pseudomonadati</taxon>
        <taxon>Acidobacteriota</taxon>
        <taxon>Terriglobia</taxon>
        <taxon>Terriglobales</taxon>
        <taxon>Acidobacteriaceae</taxon>
        <taxon>Granulicella</taxon>
    </lineage>
</organism>
<accession>A0A7W7ZMX8</accession>
<dbReference type="EMBL" id="JACHIO010000003">
    <property type="protein sequence ID" value="MBB5062668.1"/>
    <property type="molecule type" value="Genomic_DNA"/>
</dbReference>